<dbReference type="InterPro" id="IPR044068">
    <property type="entry name" value="CB"/>
</dbReference>
<dbReference type="InterPro" id="IPR010998">
    <property type="entry name" value="Integrase_recombinase_N"/>
</dbReference>
<organism evidence="8 9">
    <name type="scientific">Camelimonas lactis</name>
    <dbReference type="NCBI Taxonomy" id="659006"/>
    <lineage>
        <taxon>Bacteria</taxon>
        <taxon>Pseudomonadati</taxon>
        <taxon>Pseudomonadota</taxon>
        <taxon>Alphaproteobacteria</taxon>
        <taxon>Hyphomicrobiales</taxon>
        <taxon>Chelatococcaceae</taxon>
        <taxon>Camelimonas</taxon>
    </lineage>
</organism>
<dbReference type="InterPro" id="IPR002104">
    <property type="entry name" value="Integrase_catalytic"/>
</dbReference>
<comment type="caution">
    <text evidence="8">The sequence shown here is derived from an EMBL/GenBank/DDBJ whole genome shotgun (WGS) entry which is preliminary data.</text>
</comment>
<dbReference type="InterPro" id="IPR053876">
    <property type="entry name" value="Phage_int_M"/>
</dbReference>
<keyword evidence="9" id="KW-1185">Reference proteome</keyword>
<keyword evidence="3 5" id="KW-0238">DNA-binding</keyword>
<evidence type="ECO:0000256" key="3">
    <source>
        <dbReference type="ARBA" id="ARBA00023125"/>
    </source>
</evidence>
<evidence type="ECO:0000256" key="5">
    <source>
        <dbReference type="PROSITE-ProRule" id="PRU01248"/>
    </source>
</evidence>
<accession>A0A4R2GGE8</accession>
<dbReference type="Proteomes" id="UP000294881">
    <property type="component" value="Unassembled WGS sequence"/>
</dbReference>
<dbReference type="InterPro" id="IPR025166">
    <property type="entry name" value="Integrase_DNA_bind_dom"/>
</dbReference>
<comment type="similarity">
    <text evidence="1">Belongs to the 'phage' integrase family.</text>
</comment>
<keyword evidence="2" id="KW-0229">DNA integration</keyword>
<dbReference type="RefSeq" id="WP_245514514.1">
    <property type="nucleotide sequence ID" value="NZ_JBHUNN010000002.1"/>
</dbReference>
<dbReference type="Gene3D" id="3.30.160.390">
    <property type="entry name" value="Integrase, DNA-binding domain"/>
    <property type="match status" value="1"/>
</dbReference>
<dbReference type="Gene3D" id="1.10.443.10">
    <property type="entry name" value="Intergrase catalytic core"/>
    <property type="match status" value="1"/>
</dbReference>
<keyword evidence="4" id="KW-0233">DNA recombination</keyword>
<evidence type="ECO:0000256" key="1">
    <source>
        <dbReference type="ARBA" id="ARBA00008857"/>
    </source>
</evidence>
<dbReference type="GO" id="GO:0006310">
    <property type="term" value="P:DNA recombination"/>
    <property type="evidence" value="ECO:0007669"/>
    <property type="project" value="UniProtKB-KW"/>
</dbReference>
<gene>
    <name evidence="8" type="ORF">EV666_1394</name>
</gene>
<dbReference type="InterPro" id="IPR011010">
    <property type="entry name" value="DNA_brk_join_enz"/>
</dbReference>
<dbReference type="PANTHER" id="PTHR30629">
    <property type="entry name" value="PROPHAGE INTEGRASE"/>
    <property type="match status" value="1"/>
</dbReference>
<feature type="domain" description="Tyr recombinase" evidence="6">
    <location>
        <begin position="220"/>
        <end position="418"/>
    </location>
</feature>
<dbReference type="EMBL" id="SLWL01000039">
    <property type="protein sequence ID" value="TCO07148.1"/>
    <property type="molecule type" value="Genomic_DNA"/>
</dbReference>
<evidence type="ECO:0000259" key="7">
    <source>
        <dbReference type="PROSITE" id="PS51900"/>
    </source>
</evidence>
<evidence type="ECO:0000313" key="9">
    <source>
        <dbReference type="Proteomes" id="UP000294881"/>
    </source>
</evidence>
<sequence length="435" mass="46649">MPTLNLTRRAIMAIGAVVKTTTFYDATLKGFGLVVRPSGSRSWIAEYRPGAGGRNVAKRRIVIGSASALSPEQARAEALQILASVRLGADPAADRQTARADMTVSELCDIYLAEGCALKKASTILTDRSRIASHIKPLIGRKRVRELTRPDIERFMRDVAAGKSAADTKTGKQGRSIVRGGKGTATRTVRLLGGIFTWAIAQGYRSDNPTTGIAKFPDGSGERYLSTEELTRLGAAIEQAETSGVPRPPSTSKHASKLPENQLLTIDPWAAGALRLLILTGCRVGEILNLTWRDVDTERGLLFLPDSKTGRKTVVLSDAALAILTRLQRAGRYVIAGASAGQSDETPRRDLKRPWALVRQHAGLEDVRLHDLRHSFASIGAGAGMGLPVIGKLLGHTQASTTARYAHLDADPVRRAANVIAGKITAAMEGKSDDR</sequence>
<dbReference type="InterPro" id="IPR038488">
    <property type="entry name" value="Integrase_DNA-bd_sf"/>
</dbReference>
<reference evidence="8 9" key="1">
    <citation type="submission" date="2019-03" db="EMBL/GenBank/DDBJ databases">
        <title>Genomic Encyclopedia of Type Strains, Phase IV (KMG-IV): sequencing the most valuable type-strain genomes for metagenomic binning, comparative biology and taxonomic classification.</title>
        <authorList>
            <person name="Goeker M."/>
        </authorList>
    </citation>
    <scope>NUCLEOTIDE SEQUENCE [LARGE SCALE GENOMIC DNA]</scope>
    <source>
        <strain evidence="8 9">DSM 22958</strain>
    </source>
</reference>
<dbReference type="Pfam" id="PF00589">
    <property type="entry name" value="Phage_integrase"/>
    <property type="match status" value="1"/>
</dbReference>
<name>A0A4R2GGE8_9HYPH</name>
<feature type="domain" description="Core-binding (CB)" evidence="7">
    <location>
        <begin position="102"/>
        <end position="200"/>
    </location>
</feature>
<evidence type="ECO:0000259" key="6">
    <source>
        <dbReference type="PROSITE" id="PS51898"/>
    </source>
</evidence>
<dbReference type="InterPro" id="IPR013762">
    <property type="entry name" value="Integrase-like_cat_sf"/>
</dbReference>
<evidence type="ECO:0000313" key="8">
    <source>
        <dbReference type="EMBL" id="TCO07148.1"/>
    </source>
</evidence>
<proteinExistence type="inferred from homology"/>
<dbReference type="PROSITE" id="PS51898">
    <property type="entry name" value="TYR_RECOMBINASE"/>
    <property type="match status" value="1"/>
</dbReference>
<dbReference type="GO" id="GO:0015074">
    <property type="term" value="P:DNA integration"/>
    <property type="evidence" value="ECO:0007669"/>
    <property type="project" value="UniProtKB-KW"/>
</dbReference>
<dbReference type="Pfam" id="PF13356">
    <property type="entry name" value="Arm-DNA-bind_3"/>
    <property type="match status" value="1"/>
</dbReference>
<dbReference type="Gene3D" id="1.10.150.130">
    <property type="match status" value="1"/>
</dbReference>
<dbReference type="PANTHER" id="PTHR30629:SF2">
    <property type="entry name" value="PROPHAGE INTEGRASE INTS-RELATED"/>
    <property type="match status" value="1"/>
</dbReference>
<dbReference type="GO" id="GO:0003677">
    <property type="term" value="F:DNA binding"/>
    <property type="evidence" value="ECO:0007669"/>
    <property type="project" value="UniProtKB-UniRule"/>
</dbReference>
<evidence type="ECO:0000256" key="4">
    <source>
        <dbReference type="ARBA" id="ARBA00023172"/>
    </source>
</evidence>
<dbReference type="InterPro" id="IPR050808">
    <property type="entry name" value="Phage_Integrase"/>
</dbReference>
<evidence type="ECO:0000256" key="2">
    <source>
        <dbReference type="ARBA" id="ARBA00022908"/>
    </source>
</evidence>
<dbReference type="AlphaFoldDB" id="A0A4R2GGE8"/>
<dbReference type="SUPFAM" id="SSF56349">
    <property type="entry name" value="DNA breaking-rejoining enzymes"/>
    <property type="match status" value="1"/>
</dbReference>
<dbReference type="CDD" id="cd00796">
    <property type="entry name" value="INT_Rci_Hp1_C"/>
    <property type="match status" value="1"/>
</dbReference>
<dbReference type="PROSITE" id="PS51900">
    <property type="entry name" value="CB"/>
    <property type="match status" value="1"/>
</dbReference>
<protein>
    <submittedName>
        <fullName evidence="8">Site-specific recombinase XerD</fullName>
    </submittedName>
</protein>
<dbReference type="Pfam" id="PF22022">
    <property type="entry name" value="Phage_int_M"/>
    <property type="match status" value="1"/>
</dbReference>